<evidence type="ECO:0000313" key="2">
    <source>
        <dbReference type="EMBL" id="PFH33102.1"/>
    </source>
</evidence>
<feature type="region of interest" description="Disordered" evidence="1">
    <location>
        <begin position="282"/>
        <end position="323"/>
    </location>
</feature>
<dbReference type="GeneID" id="40313227"/>
<feature type="compositionally biased region" description="Low complexity" evidence="1">
    <location>
        <begin position="1240"/>
        <end position="1259"/>
    </location>
</feature>
<feature type="compositionally biased region" description="Low complexity" evidence="1">
    <location>
        <begin position="1025"/>
        <end position="1049"/>
    </location>
</feature>
<proteinExistence type="predicted"/>
<keyword evidence="3" id="KW-1185">Reference proteome</keyword>
<feature type="compositionally biased region" description="Low complexity" evidence="1">
    <location>
        <begin position="1157"/>
        <end position="1174"/>
    </location>
</feature>
<feature type="region of interest" description="Disordered" evidence="1">
    <location>
        <begin position="1"/>
        <end position="47"/>
    </location>
</feature>
<feature type="compositionally biased region" description="Basic and acidic residues" evidence="1">
    <location>
        <begin position="882"/>
        <end position="892"/>
    </location>
</feature>
<dbReference type="OrthoDB" id="333964at2759"/>
<accession>A0A2A9MCJ1</accession>
<feature type="compositionally biased region" description="Low complexity" evidence="1">
    <location>
        <begin position="847"/>
        <end position="860"/>
    </location>
</feature>
<feature type="region of interest" description="Disordered" evidence="1">
    <location>
        <begin position="1157"/>
        <end position="1311"/>
    </location>
</feature>
<dbReference type="VEuPathDB" id="ToxoDB:BESB_083010"/>
<feature type="compositionally biased region" description="Low complexity" evidence="1">
    <location>
        <begin position="1068"/>
        <end position="1113"/>
    </location>
</feature>
<feature type="region of interest" description="Disordered" evidence="1">
    <location>
        <begin position="840"/>
        <end position="892"/>
    </location>
</feature>
<dbReference type="Proteomes" id="UP000224006">
    <property type="component" value="Chromosome VIII"/>
</dbReference>
<feature type="compositionally biased region" description="Low complexity" evidence="1">
    <location>
        <begin position="157"/>
        <end position="177"/>
    </location>
</feature>
<feature type="region of interest" description="Disordered" evidence="1">
    <location>
        <begin position="928"/>
        <end position="1127"/>
    </location>
</feature>
<protein>
    <submittedName>
        <fullName evidence="2">Uncharacterized protein</fullName>
    </submittedName>
</protein>
<sequence length="1325" mass="132120">MKRDDPPAACEGLCGSSRALPPPAAPPVSGAPPARNGLDSDKRGGDEARAAVVRALVEQVHLNGGFCAGAGLSGAKQELGNPSALSAPPPAPRVNGDRATAGLLSGLPNGASALRPHVGAATRSEAHAPASAAQLAAGGSSQGAEPAPGALVGASNASVVSAEGRSSSSEQEPSRLSVASAAARPPDRVPRLGSAASPPTAEEEASASSAHPAQNLPGSAPSSVPAASAGVASSSLPPFVFPLYPYVPPAHLLQPTRCQPALLPLSLLHSLSVPSLLAPPAAVGGAAQAPPGAAAALPRQSPRPPASSVAASAPSSSSPASQVSAVPSVAPPLNCASVAFPLLYPHLAAARRLPPLSSLPASAPANAPALRSQFSELLRHLPASSLASLAARAGKAAAPLVSGTARGPAAAALDGDKALLATSLPASLAAGASNKAVAAPGCSPLAAPPAEAAAARLPLAAAVPQSAALASSLASAVSAPAAAAGWYAARYGPGGGVCGAVCAYERNYKAVPTALKNLETFCAERRRRVRESFLQDRREVLKDTARMVQPFRVVKTIKIVEKRLKRIPVAPRTRGAPRALEAPGAASSGSPMTDEEAPKREEATTPEVGAEEKTARQQSAPSALRRPEDASSDVSAPPQHGNHSAAHDLPRGASPEADAAGEASPRVEADACPSISTSNEEKTEADADEAADDDEARRGAALPDEGAAEAPVAGAAEAHVSESDAEGARPRKRQVESVEEERGRGKRSRLGLEKEGGESEETHYVVEEERVSIVKLHSLKEVVAHLLPYHTYYVPDLEALASPAAEDEEEAAARRARILSLSRRVRDFTAWMKNPVAALPASPPQAPAVVSSACPPVEAATAAEDRQRGGDDPEQASGARSEPGKKPEPRVFHGGREIELMSYLSLRSAVDAVSLSIRATKVAIQNASSRPAPALQAPPSASSSAAAAAGGPGAGLPPVSGEGAGAPAWGGPAGATALGAPAPRLQPIGGEEACGWPCSPRSGLTSADDVSEDKSDLDSSRTRGRSSTVSSSLGPASVASSLAPASPGAYFYGLPSGAPQPKGERSARGSPGAPAGGRVPAAPGASFSSSASAVSNSSFASSPAGSSRLSATSGLPHAPRDRPGGGRIRLAVSAAAAAAVSAGGAQPHAAATAYGAPFLSGADSAPGGPSAAGGEARRHHRHHGSGREKKDKKSKRGRRGSHDGSSTRRETSSSHRGGEEAAAFGPRGPLGAPPYAPPHSALGSAYPPPGAAGFPASAGFNGGGRAEDAAGAVPRQGLFSSLHQGPAGTAGGAFPSAYPPQREGEGGGGRVRINIGNAELFARRG</sequence>
<gene>
    <name evidence="2" type="ORF">BESB_083010</name>
</gene>
<feature type="compositionally biased region" description="Basic and acidic residues" evidence="1">
    <location>
        <begin position="719"/>
        <end position="743"/>
    </location>
</feature>
<name>A0A2A9MCJ1_BESBE</name>
<dbReference type="KEGG" id="bbes:BESB_083010"/>
<reference evidence="2 3" key="1">
    <citation type="submission" date="2017-09" db="EMBL/GenBank/DDBJ databases">
        <title>Genome sequencing of Besnoitia besnoiti strain Bb-Ger1.</title>
        <authorList>
            <person name="Schares G."/>
            <person name="Venepally P."/>
            <person name="Lorenzi H.A."/>
        </authorList>
    </citation>
    <scope>NUCLEOTIDE SEQUENCE [LARGE SCALE GENOMIC DNA]</scope>
    <source>
        <strain evidence="2 3">Bb-Ger1</strain>
    </source>
</reference>
<dbReference type="RefSeq" id="XP_029217111.1">
    <property type="nucleotide sequence ID" value="XM_029366651.1"/>
</dbReference>
<evidence type="ECO:0000256" key="1">
    <source>
        <dbReference type="SAM" id="MobiDB-lite"/>
    </source>
</evidence>
<organism evidence="2 3">
    <name type="scientific">Besnoitia besnoiti</name>
    <name type="common">Apicomplexan protozoan</name>
    <dbReference type="NCBI Taxonomy" id="94643"/>
    <lineage>
        <taxon>Eukaryota</taxon>
        <taxon>Sar</taxon>
        <taxon>Alveolata</taxon>
        <taxon>Apicomplexa</taxon>
        <taxon>Conoidasida</taxon>
        <taxon>Coccidia</taxon>
        <taxon>Eucoccidiorida</taxon>
        <taxon>Eimeriorina</taxon>
        <taxon>Sarcocystidae</taxon>
        <taxon>Besnoitia</taxon>
    </lineage>
</organism>
<feature type="compositionally biased region" description="Basic and acidic residues" evidence="1">
    <location>
        <begin position="38"/>
        <end position="47"/>
    </location>
</feature>
<feature type="compositionally biased region" description="Basic and acidic residues" evidence="1">
    <location>
        <begin position="1200"/>
        <end position="1219"/>
    </location>
</feature>
<feature type="compositionally biased region" description="Low complexity" evidence="1">
    <location>
        <begin position="194"/>
        <end position="228"/>
    </location>
</feature>
<feature type="compositionally biased region" description="Low complexity" evidence="1">
    <location>
        <begin position="956"/>
        <end position="983"/>
    </location>
</feature>
<feature type="compositionally biased region" description="Low complexity" evidence="1">
    <location>
        <begin position="928"/>
        <end position="949"/>
    </location>
</feature>
<feature type="compositionally biased region" description="Low complexity" evidence="1">
    <location>
        <begin position="708"/>
        <end position="718"/>
    </location>
</feature>
<feature type="compositionally biased region" description="Pro residues" evidence="1">
    <location>
        <begin position="20"/>
        <end position="30"/>
    </location>
</feature>
<feature type="region of interest" description="Disordered" evidence="1">
    <location>
        <begin position="571"/>
        <end position="761"/>
    </location>
</feature>
<comment type="caution">
    <text evidence="2">The sequence shown here is derived from an EMBL/GenBank/DDBJ whole genome shotgun (WGS) entry which is preliminary data.</text>
</comment>
<feature type="region of interest" description="Disordered" evidence="1">
    <location>
        <begin position="71"/>
        <end position="228"/>
    </location>
</feature>
<feature type="compositionally biased region" description="Basic and acidic residues" evidence="1">
    <location>
        <begin position="1012"/>
        <end position="1021"/>
    </location>
</feature>
<feature type="compositionally biased region" description="Basic and acidic residues" evidence="1">
    <location>
        <begin position="750"/>
        <end position="761"/>
    </location>
</feature>
<feature type="compositionally biased region" description="Low complexity" evidence="1">
    <location>
        <begin position="120"/>
        <end position="144"/>
    </location>
</feature>
<evidence type="ECO:0000313" key="3">
    <source>
        <dbReference type="Proteomes" id="UP000224006"/>
    </source>
</evidence>
<dbReference type="EMBL" id="NWUJ01000009">
    <property type="protein sequence ID" value="PFH33102.1"/>
    <property type="molecule type" value="Genomic_DNA"/>
</dbReference>